<evidence type="ECO:0000256" key="13">
    <source>
        <dbReference type="ARBA" id="ARBA00031891"/>
    </source>
</evidence>
<keyword evidence="18" id="KW-1185">Reference proteome</keyword>
<comment type="function">
    <text evidence="15">Catalyzes the hydrolysis of N-succinyl-L,L-diaminopimelic acid (SDAP), forming succinate and LL-2,6-diaminopimelate (DAP), an intermediate involved in the bacterial biosynthesis of lysine and meso-diaminopimelic acid, an essential component of bacterial cell walls.</text>
</comment>
<dbReference type="NCBIfam" id="NF009557">
    <property type="entry name" value="PRK13009.1"/>
    <property type="match status" value="1"/>
</dbReference>
<dbReference type="InterPro" id="IPR011650">
    <property type="entry name" value="Peptidase_M20_dimer"/>
</dbReference>
<keyword evidence="8 15" id="KW-0378">Hydrolase</keyword>
<dbReference type="InterPro" id="IPR036264">
    <property type="entry name" value="Bact_exopeptidase_dim_dom"/>
</dbReference>
<feature type="active site" evidence="15">
    <location>
        <position position="85"/>
    </location>
</feature>
<feature type="binding site" evidence="15">
    <location>
        <position position="116"/>
    </location>
    <ligand>
        <name>Zn(2+)</name>
        <dbReference type="ChEBI" id="CHEBI:29105"/>
        <label>2</label>
    </ligand>
</feature>
<feature type="binding site" evidence="15">
    <location>
        <position position="83"/>
    </location>
    <ligand>
        <name>Zn(2+)</name>
        <dbReference type="ChEBI" id="CHEBI:29105"/>
        <label>1</label>
    </ligand>
</feature>
<evidence type="ECO:0000256" key="9">
    <source>
        <dbReference type="ARBA" id="ARBA00022833"/>
    </source>
</evidence>
<dbReference type="Pfam" id="PF07687">
    <property type="entry name" value="M20_dimer"/>
    <property type="match status" value="1"/>
</dbReference>
<feature type="binding site" evidence="15">
    <location>
        <position position="368"/>
    </location>
    <ligand>
        <name>Zn(2+)</name>
        <dbReference type="ChEBI" id="CHEBI:29105"/>
        <label>2</label>
    </ligand>
</feature>
<dbReference type="InterPro" id="IPR005941">
    <property type="entry name" value="DapE_proteobac"/>
</dbReference>
<feature type="binding site" evidence="15">
    <location>
        <position position="151"/>
    </location>
    <ligand>
        <name>Zn(2+)</name>
        <dbReference type="ChEBI" id="CHEBI:29105"/>
        <label>2</label>
    </ligand>
</feature>
<evidence type="ECO:0000256" key="7">
    <source>
        <dbReference type="ARBA" id="ARBA00022723"/>
    </source>
</evidence>
<dbReference type="Gene3D" id="3.40.630.10">
    <property type="entry name" value="Zn peptidases"/>
    <property type="match status" value="2"/>
</dbReference>
<evidence type="ECO:0000256" key="5">
    <source>
        <dbReference type="ARBA" id="ARBA00022391"/>
    </source>
</evidence>
<proteinExistence type="inferred from homology"/>
<dbReference type="GO" id="GO:0009014">
    <property type="term" value="F:succinyl-diaminopimelate desuccinylase activity"/>
    <property type="evidence" value="ECO:0007669"/>
    <property type="project" value="UniProtKB-EC"/>
</dbReference>
<dbReference type="InterPro" id="IPR001261">
    <property type="entry name" value="ArgE/DapE_CS"/>
</dbReference>
<evidence type="ECO:0000313" key="17">
    <source>
        <dbReference type="EMBL" id="MFC5420241.1"/>
    </source>
</evidence>
<evidence type="ECO:0000256" key="1">
    <source>
        <dbReference type="ARBA" id="ARBA00005130"/>
    </source>
</evidence>
<dbReference type="InterPro" id="IPR050072">
    <property type="entry name" value="Peptidase_M20A"/>
</dbReference>
<comment type="similarity">
    <text evidence="2 15">Belongs to the peptidase M20A family. DapE subfamily.</text>
</comment>
<feature type="binding site" evidence="15">
    <location>
        <position position="116"/>
    </location>
    <ligand>
        <name>Zn(2+)</name>
        <dbReference type="ChEBI" id="CHEBI:29105"/>
        <label>1</label>
    </ligand>
</feature>
<sequence length="400" mass="42549">MSQNTPASLDFDPADPVTLTQALIRCPSVTPAEGGALALLGVVLSAEGFSVERPVFSEPGMPDIENLYARIGNEGPVFVIAGHTDVVPPGDLAAWTHDPFAAEIEGGTLYGRGACDMKGGLAAMVSAAIRYRRANPDAPGSIAFLVTGDEEGPAVNGTVKLLDWADRRGERFDHCLLGEPTNPAAMSDMIKIGRRGSLTGKLTVQGIQGHVGYPHLAQNPIRGMVRLLAGLEATPLDAGTEHFDPSNLEVTTLDVGNPATNVIPAQAKAVFNIRFNDLWTPQTLAAEIERRLREAAGNAVRYEISFEPTNAVAFLTQPGPFVAMVADAVEAETGERPALSTTGGTSDARFIKNYCPVVEYGVVGQTMHQIDERVATADLVTLERITHRLLTDYFAAAQHA</sequence>
<feature type="binding site" evidence="15">
    <location>
        <position position="179"/>
    </location>
    <ligand>
        <name>Zn(2+)</name>
        <dbReference type="ChEBI" id="CHEBI:29105"/>
        <label>1</label>
    </ligand>
</feature>
<dbReference type="RefSeq" id="WP_377798510.1">
    <property type="nucleotide sequence ID" value="NZ_JBHSLW010000013.1"/>
</dbReference>
<gene>
    <name evidence="15 17" type="primary">dapE</name>
    <name evidence="17" type="ORF">ACFPOB_11795</name>
</gene>
<dbReference type="NCBIfam" id="TIGR01246">
    <property type="entry name" value="dapE_proteo"/>
    <property type="match status" value="1"/>
</dbReference>
<evidence type="ECO:0000256" key="8">
    <source>
        <dbReference type="ARBA" id="ARBA00022801"/>
    </source>
</evidence>
<comment type="cofactor">
    <cofactor evidence="15">
        <name>Zn(2+)</name>
        <dbReference type="ChEBI" id="CHEBI:29105"/>
    </cofactor>
    <cofactor evidence="15">
        <name>Co(2+)</name>
        <dbReference type="ChEBI" id="CHEBI:48828"/>
    </cofactor>
    <text evidence="15">Binds 2 Zn(2+) or Co(2+) ions per subunit.</text>
</comment>
<dbReference type="SUPFAM" id="SSF53187">
    <property type="entry name" value="Zn-dependent exopeptidases"/>
    <property type="match status" value="1"/>
</dbReference>
<dbReference type="PANTHER" id="PTHR43808">
    <property type="entry name" value="ACETYLORNITHINE DEACETYLASE"/>
    <property type="match status" value="1"/>
</dbReference>
<keyword evidence="12 15" id="KW-0170">Cobalt</keyword>
<accession>A0ABW0IPP6</accession>
<dbReference type="EC" id="3.5.1.18" evidence="4 15"/>
<dbReference type="InterPro" id="IPR002933">
    <property type="entry name" value="Peptidase_M20"/>
</dbReference>
<feature type="domain" description="Peptidase M20 dimerisation" evidence="16">
    <location>
        <begin position="192"/>
        <end position="298"/>
    </location>
</feature>
<feature type="active site" description="Proton acceptor" evidence="15">
    <location>
        <position position="150"/>
    </location>
</feature>
<comment type="caution">
    <text evidence="17">The sequence shown here is derived from an EMBL/GenBank/DDBJ whole genome shotgun (WGS) entry which is preliminary data.</text>
</comment>
<dbReference type="Pfam" id="PF01546">
    <property type="entry name" value="Peptidase_M20"/>
    <property type="match status" value="1"/>
</dbReference>
<keyword evidence="9 15" id="KW-0862">Zinc</keyword>
<evidence type="ECO:0000256" key="2">
    <source>
        <dbReference type="ARBA" id="ARBA00006746"/>
    </source>
</evidence>
<keyword evidence="6 15" id="KW-0028">Amino-acid biosynthesis</keyword>
<evidence type="ECO:0000256" key="6">
    <source>
        <dbReference type="ARBA" id="ARBA00022605"/>
    </source>
</evidence>
<dbReference type="CDD" id="cd03891">
    <property type="entry name" value="M20_DapE_proteobac"/>
    <property type="match status" value="1"/>
</dbReference>
<evidence type="ECO:0000256" key="15">
    <source>
        <dbReference type="HAMAP-Rule" id="MF_01690"/>
    </source>
</evidence>
<keyword evidence="7 15" id="KW-0479">Metal-binding</keyword>
<evidence type="ECO:0000259" key="16">
    <source>
        <dbReference type="Pfam" id="PF07687"/>
    </source>
</evidence>
<evidence type="ECO:0000256" key="14">
    <source>
        <dbReference type="ARBA" id="ARBA00051301"/>
    </source>
</evidence>
<evidence type="ECO:0000256" key="11">
    <source>
        <dbReference type="ARBA" id="ARBA00023154"/>
    </source>
</evidence>
<evidence type="ECO:0000313" key="18">
    <source>
        <dbReference type="Proteomes" id="UP001596053"/>
    </source>
</evidence>
<evidence type="ECO:0000256" key="10">
    <source>
        <dbReference type="ARBA" id="ARBA00022915"/>
    </source>
</evidence>
<comment type="catalytic activity">
    <reaction evidence="14 15">
        <text>N-succinyl-(2S,6S)-2,6-diaminopimelate + H2O = (2S,6S)-2,6-diaminopimelate + succinate</text>
        <dbReference type="Rhea" id="RHEA:22608"/>
        <dbReference type="ChEBI" id="CHEBI:15377"/>
        <dbReference type="ChEBI" id="CHEBI:30031"/>
        <dbReference type="ChEBI" id="CHEBI:57609"/>
        <dbReference type="ChEBI" id="CHEBI:58087"/>
        <dbReference type="EC" id="3.5.1.18"/>
    </reaction>
</comment>
<protein>
    <recommendedName>
        <fullName evidence="5 15">Succinyl-diaminopimelate desuccinylase</fullName>
        <shortName evidence="15">SDAP desuccinylase</shortName>
        <ecNumber evidence="4 15">3.5.1.18</ecNumber>
    </recommendedName>
    <alternativeName>
        <fullName evidence="13 15">N-succinyl-LL-2,6-diaminoheptanedioate amidohydrolase</fullName>
    </alternativeName>
</protein>
<evidence type="ECO:0000256" key="3">
    <source>
        <dbReference type="ARBA" id="ARBA00011738"/>
    </source>
</evidence>
<evidence type="ECO:0000256" key="12">
    <source>
        <dbReference type="ARBA" id="ARBA00023285"/>
    </source>
</evidence>
<dbReference type="HAMAP" id="MF_01690">
    <property type="entry name" value="DapE"/>
    <property type="match status" value="1"/>
</dbReference>
<evidence type="ECO:0000256" key="4">
    <source>
        <dbReference type="ARBA" id="ARBA00011921"/>
    </source>
</evidence>
<organism evidence="17 18">
    <name type="scientific">Bosea eneae</name>
    <dbReference type="NCBI Taxonomy" id="151454"/>
    <lineage>
        <taxon>Bacteria</taxon>
        <taxon>Pseudomonadati</taxon>
        <taxon>Pseudomonadota</taxon>
        <taxon>Alphaproteobacteria</taxon>
        <taxon>Hyphomicrobiales</taxon>
        <taxon>Boseaceae</taxon>
        <taxon>Bosea</taxon>
    </lineage>
</organism>
<reference evidence="18" key="1">
    <citation type="journal article" date="2019" name="Int. J. Syst. Evol. Microbiol.">
        <title>The Global Catalogue of Microorganisms (GCM) 10K type strain sequencing project: providing services to taxonomists for standard genome sequencing and annotation.</title>
        <authorList>
            <consortium name="The Broad Institute Genomics Platform"/>
            <consortium name="The Broad Institute Genome Sequencing Center for Infectious Disease"/>
            <person name="Wu L."/>
            <person name="Ma J."/>
        </authorList>
    </citation>
    <scope>NUCLEOTIDE SEQUENCE [LARGE SCALE GENOMIC DNA]</scope>
    <source>
        <strain evidence="18">NCAIM B.01391</strain>
    </source>
</reference>
<keyword evidence="10 15" id="KW-0220">Diaminopimelate biosynthesis</keyword>
<dbReference type="EMBL" id="JBHSLW010000013">
    <property type="protein sequence ID" value="MFC5420241.1"/>
    <property type="molecule type" value="Genomic_DNA"/>
</dbReference>
<name>A0ABW0IPP6_9HYPH</name>
<comment type="subunit">
    <text evidence="3 15">Homodimer.</text>
</comment>
<keyword evidence="11 15" id="KW-0457">Lysine biosynthesis</keyword>
<dbReference type="SUPFAM" id="SSF55031">
    <property type="entry name" value="Bacterial exopeptidase dimerisation domain"/>
    <property type="match status" value="1"/>
</dbReference>
<comment type="pathway">
    <text evidence="1 15">Amino-acid biosynthesis; L-lysine biosynthesis via DAP pathway; LL-2,6-diaminopimelate from (S)-tetrahydrodipicolinate (succinylase route): step 3/3.</text>
</comment>
<dbReference type="PROSITE" id="PS00759">
    <property type="entry name" value="ARGE_DAPE_CPG2_2"/>
    <property type="match status" value="1"/>
</dbReference>
<dbReference type="PANTHER" id="PTHR43808:SF31">
    <property type="entry name" value="N-ACETYL-L-CITRULLINE DEACETYLASE"/>
    <property type="match status" value="1"/>
</dbReference>
<dbReference type="Proteomes" id="UP001596053">
    <property type="component" value="Unassembled WGS sequence"/>
</dbReference>